<organism evidence="3 4">
    <name type="scientific">Acetobacterium wieringae</name>
    <dbReference type="NCBI Taxonomy" id="52694"/>
    <lineage>
        <taxon>Bacteria</taxon>
        <taxon>Bacillati</taxon>
        <taxon>Bacillota</taxon>
        <taxon>Clostridia</taxon>
        <taxon>Eubacteriales</taxon>
        <taxon>Eubacteriaceae</taxon>
        <taxon>Acetobacterium</taxon>
    </lineage>
</organism>
<dbReference type="SUPFAM" id="SSF52540">
    <property type="entry name" value="P-loop containing nucleoside triphosphate hydrolases"/>
    <property type="match status" value="1"/>
</dbReference>
<dbReference type="InterPro" id="IPR027417">
    <property type="entry name" value="P-loop_NTPase"/>
</dbReference>
<dbReference type="InterPro" id="IPR041682">
    <property type="entry name" value="AAA_14"/>
</dbReference>
<dbReference type="PANTHER" id="PTHR33295:SF7">
    <property type="entry name" value="ATPASE"/>
    <property type="match status" value="1"/>
</dbReference>
<evidence type="ECO:0000259" key="1">
    <source>
        <dbReference type="Pfam" id="PF13173"/>
    </source>
</evidence>
<comment type="caution">
    <text evidence="3">The sequence shown here is derived from an EMBL/GenBank/DDBJ whole genome shotgun (WGS) entry which is preliminary data.</text>
</comment>
<dbReference type="STRING" id="52694.ACWI_35870"/>
<evidence type="ECO:0008006" key="5">
    <source>
        <dbReference type="Google" id="ProtNLM"/>
    </source>
</evidence>
<proteinExistence type="predicted"/>
<evidence type="ECO:0000313" key="4">
    <source>
        <dbReference type="Proteomes" id="UP000176244"/>
    </source>
</evidence>
<dbReference type="AlphaFoldDB" id="A0A1F2PCB0"/>
<name>A0A1F2PCB0_9FIRM</name>
<sequence length="432" mass="49348">MERKINDYLIRWKKSSKRMPLLINGARQVGKTYSALTFGKTYYQNTVYFNMEDSKEITAIFERDLNPERIVRELSAKIGQSIFKEETLIIFDEIQSCERALTALKYFCEEAPEYHIIAAGSLLGVALNREKFSFPVGKVDMITLYPLDFEEFLWATDNYKIRNLICESFEAFTPLSIHETAMDLYKMYLVVGGMPRAVTEYIETKDFDFVMVAQKTLNDSYIADMAKYATPHETTKIMAAWASVPAQLAKENHKFQYKVIKSGARAYDYEIPLDWLKAAGIINKCVRIHEGKMPLSAYADNTSFKLYMADTGLLCSKFDIQANIILDSPVSFHGFKGALTENYVMQALVTNGFVPYYWSSPGKAELDFVFQDRQGNVIPLEVKSADNVKAKSLKLYMSLYQPPYGIRVSAKNFGFENNIKSIPLYGVFCLTH</sequence>
<dbReference type="Pfam" id="PF13173">
    <property type="entry name" value="AAA_14"/>
    <property type="match status" value="1"/>
</dbReference>
<dbReference type="Proteomes" id="UP000176244">
    <property type="component" value="Unassembled WGS sequence"/>
</dbReference>
<feature type="domain" description="AAA" evidence="1">
    <location>
        <begin position="18"/>
        <end position="153"/>
    </location>
</feature>
<gene>
    <name evidence="3" type="ORF">ACWI_35870</name>
</gene>
<protein>
    <recommendedName>
        <fullName evidence="5">ATP-binding protein</fullName>
    </recommendedName>
</protein>
<reference evidence="3 4" key="1">
    <citation type="submission" date="2015-09" db="EMBL/GenBank/DDBJ databases">
        <title>Genome sequence of Acetobacterium wieringae DSM 1911.</title>
        <authorList>
            <person name="Poehlein A."/>
            <person name="Bengelsdorf F.R."/>
            <person name="Schiel-Bengelsdorf B."/>
            <person name="Duerre P."/>
            <person name="Daniel R."/>
        </authorList>
    </citation>
    <scope>NUCLEOTIDE SEQUENCE [LARGE SCALE GENOMIC DNA]</scope>
    <source>
        <strain evidence="3 4">DSM 1911</strain>
    </source>
</reference>
<dbReference type="OrthoDB" id="9801806at2"/>
<dbReference type="Pfam" id="PF13635">
    <property type="entry name" value="DUF4143"/>
    <property type="match status" value="1"/>
</dbReference>
<evidence type="ECO:0000259" key="2">
    <source>
        <dbReference type="Pfam" id="PF13635"/>
    </source>
</evidence>
<evidence type="ECO:0000313" key="3">
    <source>
        <dbReference type="EMBL" id="OFV69049.1"/>
    </source>
</evidence>
<dbReference type="InterPro" id="IPR025420">
    <property type="entry name" value="DUF4143"/>
</dbReference>
<dbReference type="PANTHER" id="PTHR33295">
    <property type="entry name" value="ATPASE"/>
    <property type="match status" value="1"/>
</dbReference>
<dbReference type="EMBL" id="LKEU01000050">
    <property type="protein sequence ID" value="OFV69049.1"/>
    <property type="molecule type" value="Genomic_DNA"/>
</dbReference>
<feature type="domain" description="DUF4143" evidence="2">
    <location>
        <begin position="224"/>
        <end position="384"/>
    </location>
</feature>
<dbReference type="RefSeq" id="WP_070372812.1">
    <property type="nucleotide sequence ID" value="NZ_LKEU01000050.1"/>
</dbReference>
<dbReference type="Gene3D" id="3.40.50.300">
    <property type="entry name" value="P-loop containing nucleotide triphosphate hydrolases"/>
    <property type="match status" value="1"/>
</dbReference>
<accession>A0A1F2PCB0</accession>